<feature type="region of interest" description="Disordered" evidence="3">
    <location>
        <begin position="1"/>
        <end position="27"/>
    </location>
</feature>
<dbReference type="Gene3D" id="3.40.50.300">
    <property type="entry name" value="P-loop containing nucleotide triphosphate hydrolases"/>
    <property type="match status" value="1"/>
</dbReference>
<keyword evidence="2" id="KW-0808">Transferase</keyword>
<evidence type="ECO:0000256" key="3">
    <source>
        <dbReference type="SAM" id="MobiDB-lite"/>
    </source>
</evidence>
<keyword evidence="6" id="KW-1185">Reference proteome</keyword>
<dbReference type="InterPro" id="IPR027417">
    <property type="entry name" value="P-loop_NTPase"/>
</dbReference>
<protein>
    <recommendedName>
        <fullName evidence="4">Sulfotransferase domain-containing protein</fullName>
    </recommendedName>
</protein>
<feature type="domain" description="Sulfotransferase" evidence="4">
    <location>
        <begin position="63"/>
        <end position="296"/>
    </location>
</feature>
<dbReference type="Pfam" id="PF00685">
    <property type="entry name" value="Sulfotransfer_1"/>
    <property type="match status" value="1"/>
</dbReference>
<organism evidence="5 6">
    <name type="scientific">Littorina saxatilis</name>
    <dbReference type="NCBI Taxonomy" id="31220"/>
    <lineage>
        <taxon>Eukaryota</taxon>
        <taxon>Metazoa</taxon>
        <taxon>Spiralia</taxon>
        <taxon>Lophotrochozoa</taxon>
        <taxon>Mollusca</taxon>
        <taxon>Gastropoda</taxon>
        <taxon>Caenogastropoda</taxon>
        <taxon>Littorinimorpha</taxon>
        <taxon>Littorinoidea</taxon>
        <taxon>Littorinidae</taxon>
        <taxon>Littorina</taxon>
    </lineage>
</organism>
<reference evidence="5 6" key="1">
    <citation type="submission" date="2024-02" db="EMBL/GenBank/DDBJ databases">
        <title>Chromosome-scale genome assembly of the rough periwinkle Littorina saxatilis.</title>
        <authorList>
            <person name="De Jode A."/>
            <person name="Faria R."/>
            <person name="Formenti G."/>
            <person name="Sims Y."/>
            <person name="Smith T.P."/>
            <person name="Tracey A."/>
            <person name="Wood J.M.D."/>
            <person name="Zagrodzka Z.B."/>
            <person name="Johannesson K."/>
            <person name="Butlin R.K."/>
            <person name="Leder E.H."/>
        </authorList>
    </citation>
    <scope>NUCLEOTIDE SEQUENCE [LARGE SCALE GENOMIC DNA]</scope>
    <source>
        <strain evidence="5">Snail1</strain>
        <tissue evidence="5">Muscle</tissue>
    </source>
</reference>
<evidence type="ECO:0000313" key="6">
    <source>
        <dbReference type="Proteomes" id="UP001374579"/>
    </source>
</evidence>
<sequence length="308" mass="35265">MSEARATIAENSPQKPEGGKLPPNSKMDPNQLEFVVYKGMMMPQLSEPIEVHVPKVKNFQLRDSDVLLCSYPKSGTHWLWRVLDMLVRGSAEYSDRFPDNAMLDLMLTEIIDKVESPRVLISHFPADLLPEQLKDGGVKVVHVYRNPKAVMASLFFQMQATGKMPDLTFQKLEAMIFSEKAPTKNQFYYWDTVTEYEKHNPQVNIFHIAYEDMKKDTAGSIKKIAEHLGVKASDELCSEIAEAVNFNKQKQQEEKLGGDLQKSLKFYRKGEVADWKNHLTVAQSERFDQVLKERAATCPFSRRYCPAE</sequence>
<gene>
    <name evidence="5" type="ORF">V1264_022333</name>
</gene>
<dbReference type="SUPFAM" id="SSF52540">
    <property type="entry name" value="P-loop containing nucleoside triphosphate hydrolases"/>
    <property type="match status" value="1"/>
</dbReference>
<evidence type="ECO:0000259" key="4">
    <source>
        <dbReference type="Pfam" id="PF00685"/>
    </source>
</evidence>
<accession>A0AAN9AKB9</accession>
<comment type="caution">
    <text evidence="5">The sequence shown here is derived from an EMBL/GenBank/DDBJ whole genome shotgun (WGS) entry which is preliminary data.</text>
</comment>
<dbReference type="Proteomes" id="UP001374579">
    <property type="component" value="Unassembled WGS sequence"/>
</dbReference>
<dbReference type="PANTHER" id="PTHR11783">
    <property type="entry name" value="SULFOTRANSFERASE SULT"/>
    <property type="match status" value="1"/>
</dbReference>
<dbReference type="InterPro" id="IPR000863">
    <property type="entry name" value="Sulfotransferase_dom"/>
</dbReference>
<comment type="similarity">
    <text evidence="1">Belongs to the sulfotransferase 1 family.</text>
</comment>
<dbReference type="GO" id="GO:0008146">
    <property type="term" value="F:sulfotransferase activity"/>
    <property type="evidence" value="ECO:0007669"/>
    <property type="project" value="InterPro"/>
</dbReference>
<evidence type="ECO:0000313" key="5">
    <source>
        <dbReference type="EMBL" id="KAK7088409.1"/>
    </source>
</evidence>
<evidence type="ECO:0000256" key="2">
    <source>
        <dbReference type="ARBA" id="ARBA00022679"/>
    </source>
</evidence>
<proteinExistence type="inferred from homology"/>
<evidence type="ECO:0000256" key="1">
    <source>
        <dbReference type="ARBA" id="ARBA00005771"/>
    </source>
</evidence>
<dbReference type="EMBL" id="JBAMIC010004070">
    <property type="protein sequence ID" value="KAK7088409.1"/>
    <property type="molecule type" value="Genomic_DNA"/>
</dbReference>
<name>A0AAN9AKB9_9CAEN</name>
<dbReference type="AlphaFoldDB" id="A0AAN9AKB9"/>